<evidence type="ECO:0000313" key="4">
    <source>
        <dbReference type="Proteomes" id="UP000016519"/>
    </source>
</evidence>
<comment type="similarity">
    <text evidence="1">Belongs to the IS150/IS1296 orfA family.</text>
</comment>
<sequence length="152" mass="17544">MGHRSPYFESKHEDLLALFDQGYGPHVAARVCHTNLNSTQTLHRRWLIHGTIGVMNASGNKVYSFETRQQVVMEYLEGNMTRVELAKKYGLSSEMMVARWVRLYRQGGIDALKTGFKGRPRKKSDKPARLSDVERLEQENLYLRAQVAYLKN</sequence>
<reference evidence="3 4" key="1">
    <citation type="submission" date="2013-08" db="EMBL/GenBank/DDBJ databases">
        <authorList>
            <person name="Weinstock G."/>
            <person name="Sodergren E."/>
            <person name="Wylie T."/>
            <person name="Fulton L."/>
            <person name="Fulton R."/>
            <person name="Fronick C."/>
            <person name="O'Laughlin M."/>
            <person name="Godfrey J."/>
            <person name="Miner T."/>
            <person name="Herter B."/>
            <person name="Appelbaum E."/>
            <person name="Cordes M."/>
            <person name="Lek S."/>
            <person name="Wollam A."/>
            <person name="Pepin K.H."/>
            <person name="Palsikar V.B."/>
            <person name="Mitreva M."/>
            <person name="Wilson R.K."/>
        </authorList>
    </citation>
    <scope>NUCLEOTIDE SEQUENCE [LARGE SCALE GENOMIC DNA]</scope>
    <source>
        <strain evidence="3 4">F0580</strain>
    </source>
</reference>
<gene>
    <name evidence="3" type="ORF">HMPREF9244_00174</name>
</gene>
<dbReference type="PANTHER" id="PTHR33795:SF1">
    <property type="entry name" value="INSERTION ELEMENT IS150 PROTEIN INSJ"/>
    <property type="match status" value="1"/>
</dbReference>
<dbReference type="InterPro" id="IPR052057">
    <property type="entry name" value="IS150/IS1296_orfA-like"/>
</dbReference>
<proteinExistence type="inferred from homology"/>
<dbReference type="InterPro" id="IPR010921">
    <property type="entry name" value="Trp_repressor/repl_initiator"/>
</dbReference>
<protein>
    <submittedName>
        <fullName evidence="3">Transposase</fullName>
    </submittedName>
</protein>
<dbReference type="PATRIC" id="fig|1321816.3.peg.141"/>
<comment type="caution">
    <text evidence="3">The sequence shown here is derived from an EMBL/GenBank/DDBJ whole genome shotgun (WGS) entry which is preliminary data.</text>
</comment>
<dbReference type="Pfam" id="PF13518">
    <property type="entry name" value="HTH_28"/>
    <property type="match status" value="1"/>
</dbReference>
<keyword evidence="4" id="KW-1185">Reference proteome</keyword>
<dbReference type="InterPro" id="IPR036388">
    <property type="entry name" value="WH-like_DNA-bd_sf"/>
</dbReference>
<dbReference type="InterPro" id="IPR055247">
    <property type="entry name" value="InsJ-like_HTH"/>
</dbReference>
<dbReference type="AlphaFoldDB" id="U1SM21"/>
<dbReference type="Proteomes" id="UP000016519">
    <property type="component" value="Unassembled WGS sequence"/>
</dbReference>
<evidence type="ECO:0000259" key="2">
    <source>
        <dbReference type="Pfam" id="PF13518"/>
    </source>
</evidence>
<evidence type="ECO:0000313" key="3">
    <source>
        <dbReference type="EMBL" id="ERH31737.1"/>
    </source>
</evidence>
<feature type="domain" description="Insertion element IS150 protein InsJ-like helix-turn-helix" evidence="2">
    <location>
        <begin position="68"/>
        <end position="121"/>
    </location>
</feature>
<dbReference type="SUPFAM" id="SSF48295">
    <property type="entry name" value="TrpR-like"/>
    <property type="match status" value="1"/>
</dbReference>
<dbReference type="GO" id="GO:0043565">
    <property type="term" value="F:sequence-specific DNA binding"/>
    <property type="evidence" value="ECO:0007669"/>
    <property type="project" value="InterPro"/>
</dbReference>
<accession>U1SM21</accession>
<dbReference type="Gene3D" id="1.10.10.10">
    <property type="entry name" value="Winged helix-like DNA-binding domain superfamily/Winged helix DNA-binding domain"/>
    <property type="match status" value="1"/>
</dbReference>
<evidence type="ECO:0000256" key="1">
    <source>
        <dbReference type="ARBA" id="ARBA00038232"/>
    </source>
</evidence>
<name>U1SM21_9BIFI</name>
<dbReference type="PANTHER" id="PTHR33795">
    <property type="entry name" value="INSERTION ELEMENT IS150 PROTEIN INSJ"/>
    <property type="match status" value="1"/>
</dbReference>
<dbReference type="HOGENOM" id="CLU_027402_17_1_11"/>
<dbReference type="EMBL" id="AWSI01000009">
    <property type="protein sequence ID" value="ERH31737.1"/>
    <property type="molecule type" value="Genomic_DNA"/>
</dbReference>
<organism evidence="3 4">
    <name type="scientific">Alloscardovia omnicolens F0580</name>
    <dbReference type="NCBI Taxonomy" id="1321816"/>
    <lineage>
        <taxon>Bacteria</taxon>
        <taxon>Bacillati</taxon>
        <taxon>Actinomycetota</taxon>
        <taxon>Actinomycetes</taxon>
        <taxon>Bifidobacteriales</taxon>
        <taxon>Bifidobacteriaceae</taxon>
        <taxon>Alloscardovia</taxon>
    </lineage>
</organism>